<accession>A0A1G7GA58</accession>
<dbReference type="AlphaFoldDB" id="A0A1G7GA58"/>
<evidence type="ECO:0000313" key="2">
    <source>
        <dbReference type="EMBL" id="SDE84965.1"/>
    </source>
</evidence>
<keyword evidence="1" id="KW-0472">Membrane</keyword>
<dbReference type="RefSeq" id="WP_093076786.1">
    <property type="nucleotide sequence ID" value="NZ_FNBE01000002.1"/>
</dbReference>
<gene>
    <name evidence="2" type="ORF">SAMN05216377_102272</name>
</gene>
<evidence type="ECO:0000256" key="1">
    <source>
        <dbReference type="SAM" id="Phobius"/>
    </source>
</evidence>
<proteinExistence type="predicted"/>
<keyword evidence="1" id="KW-1133">Transmembrane helix</keyword>
<feature type="transmembrane region" description="Helical" evidence="1">
    <location>
        <begin position="21"/>
        <end position="44"/>
    </location>
</feature>
<dbReference type="EMBL" id="FNBE01000002">
    <property type="protein sequence ID" value="SDE84965.1"/>
    <property type="molecule type" value="Genomic_DNA"/>
</dbReference>
<name>A0A1G7GA58_PSEOR</name>
<reference evidence="2 3" key="1">
    <citation type="submission" date="2016-10" db="EMBL/GenBank/DDBJ databases">
        <authorList>
            <person name="de Groot N.N."/>
        </authorList>
    </citation>
    <scope>NUCLEOTIDE SEQUENCE [LARGE SCALE GENOMIC DNA]</scope>
    <source>
        <strain evidence="2 3">CGMCC 4.3143</strain>
    </source>
</reference>
<organism evidence="2 3">
    <name type="scientific">Pseudonocardia oroxyli</name>
    <dbReference type="NCBI Taxonomy" id="366584"/>
    <lineage>
        <taxon>Bacteria</taxon>
        <taxon>Bacillati</taxon>
        <taxon>Actinomycetota</taxon>
        <taxon>Actinomycetes</taxon>
        <taxon>Pseudonocardiales</taxon>
        <taxon>Pseudonocardiaceae</taxon>
        <taxon>Pseudonocardia</taxon>
    </lineage>
</organism>
<dbReference type="STRING" id="366584.SAMN05216377_102272"/>
<protein>
    <submittedName>
        <fullName evidence="2">Uncharacterized protein</fullName>
    </submittedName>
</protein>
<sequence length="73" mass="7264">MTSTFPAAEAPDDRRILGPRLSAGVVVVLSVAAIVGIGLSGGGAPAVPTVDMTPAVAVPARAPVPLFPFEDAR</sequence>
<keyword evidence="1" id="KW-0812">Transmembrane</keyword>
<keyword evidence="3" id="KW-1185">Reference proteome</keyword>
<dbReference type="Proteomes" id="UP000198967">
    <property type="component" value="Unassembled WGS sequence"/>
</dbReference>
<evidence type="ECO:0000313" key="3">
    <source>
        <dbReference type="Proteomes" id="UP000198967"/>
    </source>
</evidence>